<comment type="caution">
    <text evidence="1">The sequence shown here is derived from an EMBL/GenBank/DDBJ whole genome shotgun (WGS) entry which is preliminary data.</text>
</comment>
<dbReference type="AlphaFoldDB" id="A0A2P8HEB7"/>
<dbReference type="OrthoDB" id="2989520at2"/>
<evidence type="ECO:0000313" key="1">
    <source>
        <dbReference type="EMBL" id="PSL44544.1"/>
    </source>
</evidence>
<sequence length="226" mass="26286">MELGHVVNFERLRNDKQQKADEALLSVYHHFFDWLQTGANLRDKVRAKHMFKTIASIDPDEMVRETSRFQFEHWFAFDYSTIIGAHLFDLFIRQESQALTSQELETSGVIMTTALELFQIEHVDHEGCMTGKYPLTGEERTITPTPLFAGELQKLNISEGLCLLRTVQNGFSPRLLTPPAPIQEDYTDTVIDHLQALRPEKVHRQTFMRKNSLYYLSFVDWGHLQQ</sequence>
<protein>
    <submittedName>
        <fullName evidence="1">Uncharacterized protein</fullName>
    </submittedName>
</protein>
<dbReference type="Proteomes" id="UP000242310">
    <property type="component" value="Unassembled WGS sequence"/>
</dbReference>
<accession>A0A2P8HEB7</accession>
<proteinExistence type="predicted"/>
<organism evidence="1 2">
    <name type="scientific">Salsuginibacillus halophilus</name>
    <dbReference type="NCBI Taxonomy" id="517424"/>
    <lineage>
        <taxon>Bacteria</taxon>
        <taxon>Bacillati</taxon>
        <taxon>Bacillota</taxon>
        <taxon>Bacilli</taxon>
        <taxon>Bacillales</taxon>
        <taxon>Bacillaceae</taxon>
        <taxon>Salsuginibacillus</taxon>
    </lineage>
</organism>
<gene>
    <name evidence="1" type="ORF">B0H94_108157</name>
</gene>
<name>A0A2P8HEB7_9BACI</name>
<reference evidence="1 2" key="1">
    <citation type="submission" date="2018-03" db="EMBL/GenBank/DDBJ databases">
        <title>Genomic Encyclopedia of Type Strains, Phase III (KMG-III): the genomes of soil and plant-associated and newly described type strains.</title>
        <authorList>
            <person name="Whitman W."/>
        </authorList>
    </citation>
    <scope>NUCLEOTIDE SEQUENCE [LARGE SCALE GENOMIC DNA]</scope>
    <source>
        <strain evidence="1 2">CGMCC 1.07653</strain>
    </source>
</reference>
<keyword evidence="2" id="KW-1185">Reference proteome</keyword>
<dbReference type="RefSeq" id="WP_106589013.1">
    <property type="nucleotide sequence ID" value="NZ_PYAV01000008.1"/>
</dbReference>
<evidence type="ECO:0000313" key="2">
    <source>
        <dbReference type="Proteomes" id="UP000242310"/>
    </source>
</evidence>
<dbReference type="EMBL" id="PYAV01000008">
    <property type="protein sequence ID" value="PSL44544.1"/>
    <property type="molecule type" value="Genomic_DNA"/>
</dbReference>